<evidence type="ECO:0000256" key="2">
    <source>
        <dbReference type="ARBA" id="ARBA00016165"/>
    </source>
</evidence>
<evidence type="ECO:0000256" key="7">
    <source>
        <dbReference type="ARBA" id="ARBA00023004"/>
    </source>
</evidence>
<feature type="binding site" description="covalent" evidence="9">
    <location>
        <position position="65"/>
    </location>
    <ligand>
        <name>heme c</name>
        <dbReference type="ChEBI" id="CHEBI:61717"/>
    </ligand>
</feature>
<dbReference type="GO" id="GO:0046872">
    <property type="term" value="F:metal ion binding"/>
    <property type="evidence" value="ECO:0007669"/>
    <property type="project" value="UniProtKB-KW"/>
</dbReference>
<keyword evidence="4 10" id="KW-0812">Transmembrane</keyword>
<evidence type="ECO:0000256" key="4">
    <source>
        <dbReference type="ARBA" id="ARBA00022692"/>
    </source>
</evidence>
<evidence type="ECO:0000256" key="9">
    <source>
        <dbReference type="PIRSR" id="PIRSR602326-1"/>
    </source>
</evidence>
<keyword evidence="11" id="KW-0732">Signal</keyword>
<dbReference type="InterPro" id="IPR002326">
    <property type="entry name" value="Cyt_c1"/>
</dbReference>
<comment type="cofactor">
    <cofactor evidence="9">
        <name>heme c</name>
        <dbReference type="ChEBI" id="CHEBI:61717"/>
    </cofactor>
    <text evidence="9">Binds 1 heme c group covalently per subunit.</text>
</comment>
<sequence>MMMTRIFAAALAAVGLSATAALAVEGDAHAPENYAWEFEGPFGTFDRNAVQRGYQVYQEVCASCHSMNLMRFRNLGQKGGPFESEEYPNPNDNPIVMQIAAGYQVEDGPNDDGDMFMRDGLPSDAFPAPFENEQQARASNGGAYPPDLSLIVKARSGGADYIRSLLLGYEEAPEDSHLSPGQYYNAYFAGGAIAMAPPLVDDIISYDDGTTASMEQMAEDVVTFLTWAGDPHMEERKQMGVMVLMYLFIFAVLVYLAYRQVWRNVKH</sequence>
<proteinExistence type="predicted"/>
<gene>
    <name evidence="13" type="ORF">GCM10017621_08500</name>
</gene>
<evidence type="ECO:0000256" key="5">
    <source>
        <dbReference type="ARBA" id="ARBA00022723"/>
    </source>
</evidence>
<dbReference type="Gene3D" id="1.10.760.10">
    <property type="entry name" value="Cytochrome c-like domain"/>
    <property type="match status" value="1"/>
</dbReference>
<feature type="binding site" description="covalent" evidence="9">
    <location>
        <position position="195"/>
    </location>
    <ligand>
        <name>heme c</name>
        <dbReference type="ChEBI" id="CHEBI:61717"/>
    </ligand>
</feature>
<feature type="binding site" description="covalent" evidence="9">
    <location>
        <position position="61"/>
    </location>
    <ligand>
        <name>heme c</name>
        <dbReference type="ChEBI" id="CHEBI:61717"/>
    </ligand>
</feature>
<dbReference type="InterPro" id="IPR009056">
    <property type="entry name" value="Cyt_c-like_dom"/>
</dbReference>
<keyword evidence="6 10" id="KW-1133">Transmembrane helix</keyword>
<name>A0A9W6MMN0_9PROT</name>
<evidence type="ECO:0000256" key="3">
    <source>
        <dbReference type="ARBA" id="ARBA00022617"/>
    </source>
</evidence>
<evidence type="ECO:0000313" key="13">
    <source>
        <dbReference type="EMBL" id="GLK51342.1"/>
    </source>
</evidence>
<evidence type="ECO:0000256" key="8">
    <source>
        <dbReference type="ARBA" id="ARBA00023136"/>
    </source>
</evidence>
<dbReference type="RefSeq" id="WP_271185725.1">
    <property type="nucleotide sequence ID" value="NZ_BSFE01000002.1"/>
</dbReference>
<dbReference type="GO" id="GO:0016020">
    <property type="term" value="C:membrane"/>
    <property type="evidence" value="ECO:0007669"/>
    <property type="project" value="UniProtKB-SubCell"/>
</dbReference>
<dbReference type="AlphaFoldDB" id="A0A9W6MMN0"/>
<dbReference type="PRINTS" id="PR00603">
    <property type="entry name" value="CYTOCHROMEC1"/>
</dbReference>
<dbReference type="PROSITE" id="PS51007">
    <property type="entry name" value="CYTC"/>
    <property type="match status" value="1"/>
</dbReference>
<feature type="transmembrane region" description="Helical" evidence="10">
    <location>
        <begin position="239"/>
        <end position="258"/>
    </location>
</feature>
<keyword evidence="14" id="KW-1185">Reference proteome</keyword>
<comment type="caution">
    <text evidence="13">The sequence shown here is derived from an EMBL/GenBank/DDBJ whole genome shotgun (WGS) entry which is preliminary data.</text>
</comment>
<keyword evidence="8 10" id="KW-0472">Membrane</keyword>
<dbReference type="PANTHER" id="PTHR10266:SF3">
    <property type="entry name" value="CYTOCHROME C1, HEME PROTEIN, MITOCHONDRIAL"/>
    <property type="match status" value="1"/>
</dbReference>
<keyword evidence="7 9" id="KW-0408">Iron</keyword>
<keyword evidence="3 9" id="KW-0349">Heme</keyword>
<comment type="subcellular location">
    <subcellularLocation>
        <location evidence="1">Membrane</location>
    </subcellularLocation>
</comment>
<keyword evidence="5 9" id="KW-0479">Metal-binding</keyword>
<dbReference type="Gene3D" id="1.20.5.100">
    <property type="entry name" value="Cytochrome c1, transmembrane anchor, C-terminal"/>
    <property type="match status" value="1"/>
</dbReference>
<feature type="signal peptide" evidence="11">
    <location>
        <begin position="1"/>
        <end position="23"/>
    </location>
</feature>
<dbReference type="GO" id="GO:0020037">
    <property type="term" value="F:heme binding"/>
    <property type="evidence" value="ECO:0007669"/>
    <property type="project" value="InterPro"/>
</dbReference>
<evidence type="ECO:0000256" key="11">
    <source>
        <dbReference type="SAM" id="SignalP"/>
    </source>
</evidence>
<dbReference type="EMBL" id="BSFE01000002">
    <property type="protein sequence ID" value="GLK51342.1"/>
    <property type="molecule type" value="Genomic_DNA"/>
</dbReference>
<evidence type="ECO:0000313" key="14">
    <source>
        <dbReference type="Proteomes" id="UP001143486"/>
    </source>
</evidence>
<evidence type="ECO:0000256" key="6">
    <source>
        <dbReference type="ARBA" id="ARBA00022989"/>
    </source>
</evidence>
<reference evidence="13" key="2">
    <citation type="submission" date="2023-01" db="EMBL/GenBank/DDBJ databases">
        <authorList>
            <person name="Sun Q."/>
            <person name="Evtushenko L."/>
        </authorList>
    </citation>
    <scope>NUCLEOTIDE SEQUENCE</scope>
    <source>
        <strain evidence="13">VKM B-1513</strain>
    </source>
</reference>
<evidence type="ECO:0000259" key="12">
    <source>
        <dbReference type="PROSITE" id="PS51007"/>
    </source>
</evidence>
<feature type="domain" description="Cytochrome c" evidence="12">
    <location>
        <begin position="48"/>
        <end position="211"/>
    </location>
</feature>
<dbReference type="Pfam" id="PF02167">
    <property type="entry name" value="Cytochrom_C1"/>
    <property type="match status" value="1"/>
</dbReference>
<reference evidence="13" key="1">
    <citation type="journal article" date="2014" name="Int. J. Syst. Evol. Microbiol.">
        <title>Complete genome sequence of Corynebacterium casei LMG S-19264T (=DSM 44701T), isolated from a smear-ripened cheese.</title>
        <authorList>
            <consortium name="US DOE Joint Genome Institute (JGI-PGF)"/>
            <person name="Walter F."/>
            <person name="Albersmeier A."/>
            <person name="Kalinowski J."/>
            <person name="Ruckert C."/>
        </authorList>
    </citation>
    <scope>NUCLEOTIDE SEQUENCE</scope>
    <source>
        <strain evidence="13">VKM B-1513</strain>
    </source>
</reference>
<organism evidence="13 14">
    <name type="scientific">Maricaulis virginensis</name>
    <dbReference type="NCBI Taxonomy" id="144022"/>
    <lineage>
        <taxon>Bacteria</taxon>
        <taxon>Pseudomonadati</taxon>
        <taxon>Pseudomonadota</taxon>
        <taxon>Alphaproteobacteria</taxon>
        <taxon>Maricaulales</taxon>
        <taxon>Maricaulaceae</taxon>
        <taxon>Maricaulis</taxon>
    </lineage>
</organism>
<dbReference type="InterPro" id="IPR036909">
    <property type="entry name" value="Cyt_c-like_dom_sf"/>
</dbReference>
<dbReference type="GO" id="GO:0009055">
    <property type="term" value="F:electron transfer activity"/>
    <property type="evidence" value="ECO:0007669"/>
    <property type="project" value="InterPro"/>
</dbReference>
<accession>A0A9W6MMN0</accession>
<dbReference type="Proteomes" id="UP001143486">
    <property type="component" value="Unassembled WGS sequence"/>
</dbReference>
<feature type="chain" id="PRO_5040864318" description="Cytochrome c1" evidence="11">
    <location>
        <begin position="24"/>
        <end position="267"/>
    </location>
</feature>
<evidence type="ECO:0000256" key="1">
    <source>
        <dbReference type="ARBA" id="ARBA00004370"/>
    </source>
</evidence>
<dbReference type="SUPFAM" id="SSF46626">
    <property type="entry name" value="Cytochrome c"/>
    <property type="match status" value="1"/>
</dbReference>
<evidence type="ECO:0000256" key="10">
    <source>
        <dbReference type="SAM" id="Phobius"/>
    </source>
</evidence>
<feature type="binding site" description="covalent" evidence="9">
    <location>
        <position position="64"/>
    </location>
    <ligand>
        <name>heme c</name>
        <dbReference type="ChEBI" id="CHEBI:61717"/>
    </ligand>
</feature>
<dbReference type="PANTHER" id="PTHR10266">
    <property type="entry name" value="CYTOCHROME C1"/>
    <property type="match status" value="1"/>
</dbReference>
<protein>
    <recommendedName>
        <fullName evidence="2">Cytochrome c1</fullName>
    </recommendedName>
</protein>